<dbReference type="Proteomes" id="UP000024404">
    <property type="component" value="Unassembled WGS sequence"/>
</dbReference>
<proteinExistence type="predicted"/>
<name>A0A8R1Y084_ONCVO</name>
<keyword evidence="3" id="KW-1185">Reference proteome</keyword>
<keyword evidence="1" id="KW-0812">Transmembrane</keyword>
<evidence type="ECO:0000313" key="3">
    <source>
        <dbReference type="Proteomes" id="UP000024404"/>
    </source>
</evidence>
<protein>
    <submittedName>
        <fullName evidence="2">Uncharacterized protein</fullName>
    </submittedName>
</protein>
<reference evidence="2" key="2">
    <citation type="submission" date="2022-06" db="UniProtKB">
        <authorList>
            <consortium name="EnsemblMetazoa"/>
        </authorList>
    </citation>
    <scope>IDENTIFICATION</scope>
</reference>
<sequence>MYKDQREIEIIHFIIAPIYDIVLYQPDFMLKTKSDTGSKISKKRNFIGFCINTIIILLFTIDFKCCKMLYQLMLCSYLEKILAPPCAYYALYISANINHSNDLSLNELINLSSNIPSDHSNVNHSLLLCTRSFIFRCKESFCIVVQIE</sequence>
<dbReference type="EMBL" id="CMVM020000172">
    <property type="status" value="NOT_ANNOTATED_CDS"/>
    <property type="molecule type" value="Genomic_DNA"/>
</dbReference>
<evidence type="ECO:0000256" key="1">
    <source>
        <dbReference type="SAM" id="Phobius"/>
    </source>
</evidence>
<evidence type="ECO:0000313" key="2">
    <source>
        <dbReference type="EnsemblMetazoa" id="OVOC6426.1"/>
    </source>
</evidence>
<dbReference type="EnsemblMetazoa" id="OVOC6426.1">
    <property type="protein sequence ID" value="OVOC6426.1"/>
    <property type="gene ID" value="WBGene00243235"/>
</dbReference>
<keyword evidence="1" id="KW-0472">Membrane</keyword>
<keyword evidence="1" id="KW-1133">Transmembrane helix</keyword>
<accession>A0A8R1Y084</accession>
<organism evidence="2 3">
    <name type="scientific">Onchocerca volvulus</name>
    <dbReference type="NCBI Taxonomy" id="6282"/>
    <lineage>
        <taxon>Eukaryota</taxon>
        <taxon>Metazoa</taxon>
        <taxon>Ecdysozoa</taxon>
        <taxon>Nematoda</taxon>
        <taxon>Chromadorea</taxon>
        <taxon>Rhabditida</taxon>
        <taxon>Spirurina</taxon>
        <taxon>Spiruromorpha</taxon>
        <taxon>Filarioidea</taxon>
        <taxon>Onchocercidae</taxon>
        <taxon>Onchocerca</taxon>
    </lineage>
</organism>
<reference evidence="3" key="1">
    <citation type="submission" date="2013-10" db="EMBL/GenBank/DDBJ databases">
        <title>Genome sequencing of Onchocerca volvulus.</title>
        <authorList>
            <person name="Cotton J."/>
            <person name="Tsai J."/>
            <person name="Stanley E."/>
            <person name="Tracey A."/>
            <person name="Holroyd N."/>
            <person name="Lustigman S."/>
            <person name="Berriman M."/>
        </authorList>
    </citation>
    <scope>NUCLEOTIDE SEQUENCE</scope>
</reference>
<feature type="transmembrane region" description="Helical" evidence="1">
    <location>
        <begin position="46"/>
        <end position="63"/>
    </location>
</feature>
<dbReference type="AlphaFoldDB" id="A0A8R1Y084"/>